<proteinExistence type="predicted"/>
<dbReference type="Proteomes" id="UP000030645">
    <property type="component" value="Unassembled WGS sequence"/>
</dbReference>
<organism evidence="1 2">
    <name type="scientific">Morus notabilis</name>
    <dbReference type="NCBI Taxonomy" id="981085"/>
    <lineage>
        <taxon>Eukaryota</taxon>
        <taxon>Viridiplantae</taxon>
        <taxon>Streptophyta</taxon>
        <taxon>Embryophyta</taxon>
        <taxon>Tracheophyta</taxon>
        <taxon>Spermatophyta</taxon>
        <taxon>Magnoliopsida</taxon>
        <taxon>eudicotyledons</taxon>
        <taxon>Gunneridae</taxon>
        <taxon>Pentapetalae</taxon>
        <taxon>rosids</taxon>
        <taxon>fabids</taxon>
        <taxon>Rosales</taxon>
        <taxon>Moraceae</taxon>
        <taxon>Moreae</taxon>
        <taxon>Morus</taxon>
    </lineage>
</organism>
<accession>W9SMJ6</accession>
<protein>
    <submittedName>
        <fullName evidence="1">Uncharacterized protein</fullName>
    </submittedName>
</protein>
<dbReference type="EMBL" id="KE346357">
    <property type="protein sequence ID" value="EXC35158.1"/>
    <property type="molecule type" value="Genomic_DNA"/>
</dbReference>
<evidence type="ECO:0000313" key="2">
    <source>
        <dbReference type="Proteomes" id="UP000030645"/>
    </source>
</evidence>
<dbReference type="AlphaFoldDB" id="W9SMJ6"/>
<reference evidence="2" key="1">
    <citation type="submission" date="2013-01" db="EMBL/GenBank/DDBJ databases">
        <title>Draft Genome Sequence of a Mulberry Tree, Morus notabilis C.K. Schneid.</title>
        <authorList>
            <person name="He N."/>
            <person name="Zhao S."/>
        </authorList>
    </citation>
    <scope>NUCLEOTIDE SEQUENCE</scope>
</reference>
<evidence type="ECO:0000313" key="1">
    <source>
        <dbReference type="EMBL" id="EXC35158.1"/>
    </source>
</evidence>
<keyword evidence="2" id="KW-1185">Reference proteome</keyword>
<name>W9SMJ6_9ROSA</name>
<gene>
    <name evidence="1" type="ORF">L484_022709</name>
</gene>
<sequence>MVQKTGSDGSNGGAGVVILGREAADQGAGHRDCAVVEVSKVENTAGNKLPTNRDNGDQKKKGYGVAVLVQY</sequence>